<evidence type="ECO:0000313" key="4">
    <source>
        <dbReference type="Proteomes" id="UP000029431"/>
    </source>
</evidence>
<sequence length="316" mass="36622">MSPLRIRRVRMKTTLSQIVDLSRIGQREGKKLNEVLQLAASEQLDPSSANEQKVLLLLIDFQRDFMEQGELGVPGSHKDVEQVIRLIYEKMENITRIAFSLDTHQPYQIFHPVWWINREGKYPEPYTIITAEDVAKGRWLASNPLDQKKSEQYVRELERASKKALCIWPYHCLEGTDGHALESQLSNLLQFYSVARHSPLTCLVKGKDPYSEMYGIIRPEVDRGAYSSGLLDMLPDFDKIWVAGEAKSHCVLESVRQICEHYPDRPEVTQKMIILEDCMSCIPGFEEETERLFDHMQKDYGFQRSSAQELMNKRLQ</sequence>
<dbReference type="eggNOG" id="COG1335">
    <property type="taxonomic scope" value="Bacteria"/>
</dbReference>
<comment type="similarity">
    <text evidence="1">Belongs to the isochorismatase family.</text>
</comment>
<name>V9W3T2_9BACL</name>
<dbReference type="AlphaFoldDB" id="V9W3T2"/>
<dbReference type="KEGG" id="plv:ERIC2_c09670"/>
<evidence type="ECO:0000313" key="3">
    <source>
        <dbReference type="EMBL" id="AHD04798.1"/>
    </source>
</evidence>
<evidence type="ECO:0000256" key="1">
    <source>
        <dbReference type="ARBA" id="ARBA00006336"/>
    </source>
</evidence>
<dbReference type="PATRIC" id="fig|697284.3.peg.913"/>
<dbReference type="Gene3D" id="3.40.50.850">
    <property type="entry name" value="Isochorismatase-like"/>
    <property type="match status" value="1"/>
</dbReference>
<dbReference type="PANTHER" id="PTHR11080:SF2">
    <property type="entry name" value="LD05707P"/>
    <property type="match status" value="1"/>
</dbReference>
<keyword evidence="4" id="KW-1185">Reference proteome</keyword>
<proteinExistence type="inferred from homology"/>
<accession>V9W3T2</accession>
<organism evidence="3 4">
    <name type="scientific">Paenibacillus larvae subsp. larvae DSM 25430</name>
    <dbReference type="NCBI Taxonomy" id="697284"/>
    <lineage>
        <taxon>Bacteria</taxon>
        <taxon>Bacillati</taxon>
        <taxon>Bacillota</taxon>
        <taxon>Bacilli</taxon>
        <taxon>Bacillales</taxon>
        <taxon>Paenibacillaceae</taxon>
        <taxon>Paenibacillus</taxon>
    </lineage>
</organism>
<keyword evidence="2" id="KW-0378">Hydrolase</keyword>
<protein>
    <recommendedName>
        <fullName evidence="5">Nicotinamidase</fullName>
    </recommendedName>
</protein>
<dbReference type="EMBL" id="CP003355">
    <property type="protein sequence ID" value="AHD04798.1"/>
    <property type="molecule type" value="Genomic_DNA"/>
</dbReference>
<evidence type="ECO:0008006" key="5">
    <source>
        <dbReference type="Google" id="ProtNLM"/>
    </source>
</evidence>
<evidence type="ECO:0000256" key="2">
    <source>
        <dbReference type="ARBA" id="ARBA00022801"/>
    </source>
</evidence>
<dbReference type="HOGENOM" id="CLU_067099_0_0_9"/>
<dbReference type="InterPro" id="IPR052347">
    <property type="entry name" value="Isochorismatase_Nicotinamidase"/>
</dbReference>
<dbReference type="PANTHER" id="PTHR11080">
    <property type="entry name" value="PYRAZINAMIDASE/NICOTINAMIDASE"/>
    <property type="match status" value="1"/>
</dbReference>
<dbReference type="GO" id="GO:0016787">
    <property type="term" value="F:hydrolase activity"/>
    <property type="evidence" value="ECO:0007669"/>
    <property type="project" value="UniProtKB-KW"/>
</dbReference>
<gene>
    <name evidence="3" type="ORF">ERIC2_c09670</name>
</gene>
<reference evidence="3 4" key="1">
    <citation type="journal article" date="2014" name="PLoS ONE">
        <title>How to Kill the Honey Bee Larva: Genomic Potential and Virulence Mechanisms of Paenibacillus larvae.</title>
        <authorList>
            <person name="Djukic M."/>
            <person name="Brzuszkiewicz E."/>
            <person name="Funfhaus A."/>
            <person name="Voss J."/>
            <person name="Gollnow K."/>
            <person name="Poppinga L."/>
            <person name="Liesegang H."/>
            <person name="Garcia-Gonzalez E."/>
            <person name="Genersch E."/>
            <person name="Daniel R."/>
        </authorList>
    </citation>
    <scope>NUCLEOTIDE SEQUENCE [LARGE SCALE GENOMIC DNA]</scope>
    <source>
        <strain evidence="3 4">DSM 25430</strain>
    </source>
</reference>
<dbReference type="Proteomes" id="UP000029431">
    <property type="component" value="Chromosome"/>
</dbReference>
<dbReference type="InterPro" id="IPR036380">
    <property type="entry name" value="Isochorismatase-like_sf"/>
</dbReference>
<dbReference type="SUPFAM" id="SSF52499">
    <property type="entry name" value="Isochorismatase-like hydrolases"/>
    <property type="match status" value="1"/>
</dbReference>